<keyword evidence="3" id="KW-1185">Reference proteome</keyword>
<organism evidence="2 3">
    <name type="scientific">Acidisarcina polymorpha</name>
    <dbReference type="NCBI Taxonomy" id="2211140"/>
    <lineage>
        <taxon>Bacteria</taxon>
        <taxon>Pseudomonadati</taxon>
        <taxon>Acidobacteriota</taxon>
        <taxon>Terriglobia</taxon>
        <taxon>Terriglobales</taxon>
        <taxon>Acidobacteriaceae</taxon>
        <taxon>Acidisarcina</taxon>
    </lineage>
</organism>
<gene>
    <name evidence="2" type="ORF">ACPOL_5294</name>
</gene>
<dbReference type="InterPro" id="IPR036249">
    <property type="entry name" value="Thioredoxin-like_sf"/>
</dbReference>
<name>A0A2Z5G765_9BACT</name>
<dbReference type="KEGG" id="abas:ACPOL_5294"/>
<dbReference type="Gene3D" id="3.40.30.10">
    <property type="entry name" value="Glutaredoxin"/>
    <property type="match status" value="1"/>
</dbReference>
<evidence type="ECO:0000313" key="3">
    <source>
        <dbReference type="Proteomes" id="UP000253606"/>
    </source>
</evidence>
<sequence length="132" mass="15111">MKELQKRLGNQLRFVFRHFPIITLHPHAQNAAEAAEATGVQRRFWEMHDTLFANQGALSHRHLEAYARRNGVDLKQFNREMVAHAHTVRVREHFLSGVRSGVDSTPAFFINDIRHDGPYELNSLSAAIIEAT</sequence>
<accession>A0A2Z5G765</accession>
<dbReference type="Proteomes" id="UP000253606">
    <property type="component" value="Chromosome"/>
</dbReference>
<proteinExistence type="predicted"/>
<protein>
    <submittedName>
        <fullName evidence="2">Na+/H+ antiporter NhaA</fullName>
    </submittedName>
</protein>
<evidence type="ECO:0000259" key="1">
    <source>
        <dbReference type="Pfam" id="PF13462"/>
    </source>
</evidence>
<dbReference type="InterPro" id="IPR012336">
    <property type="entry name" value="Thioredoxin-like_fold"/>
</dbReference>
<feature type="domain" description="Thioredoxin-like fold" evidence="1">
    <location>
        <begin position="11"/>
        <end position="128"/>
    </location>
</feature>
<dbReference type="EMBL" id="CP030840">
    <property type="protein sequence ID" value="AXC14544.1"/>
    <property type="molecule type" value="Genomic_DNA"/>
</dbReference>
<dbReference type="SUPFAM" id="SSF52833">
    <property type="entry name" value="Thioredoxin-like"/>
    <property type="match status" value="1"/>
</dbReference>
<dbReference type="AlphaFoldDB" id="A0A2Z5G765"/>
<evidence type="ECO:0000313" key="2">
    <source>
        <dbReference type="EMBL" id="AXC14544.1"/>
    </source>
</evidence>
<reference evidence="2 3" key="1">
    <citation type="journal article" date="2018" name="Front. Microbiol.">
        <title>Hydrolytic Capabilities as a Key to Environmental Success: Chitinolytic and Cellulolytic Acidobacteria From Acidic Sub-arctic Soils and Boreal Peatlands.</title>
        <authorList>
            <person name="Belova S.E."/>
            <person name="Ravin N.V."/>
            <person name="Pankratov T.A."/>
            <person name="Rakitin A.L."/>
            <person name="Ivanova A.A."/>
            <person name="Beletsky A.V."/>
            <person name="Mardanov A.V."/>
            <person name="Sinninghe Damste J.S."/>
            <person name="Dedysh S.N."/>
        </authorList>
    </citation>
    <scope>NUCLEOTIDE SEQUENCE [LARGE SCALE GENOMIC DNA]</scope>
    <source>
        <strain evidence="2 3">SBC82</strain>
    </source>
</reference>
<dbReference type="Pfam" id="PF13462">
    <property type="entry name" value="Thioredoxin_4"/>
    <property type="match status" value="1"/>
</dbReference>